<accession>A0A0F6YNC7</accession>
<feature type="transmembrane region" description="Helical" evidence="1">
    <location>
        <begin position="173"/>
        <end position="194"/>
    </location>
</feature>
<feature type="transmembrane region" description="Helical" evidence="1">
    <location>
        <begin position="201"/>
        <end position="225"/>
    </location>
</feature>
<gene>
    <name evidence="3" type="ORF">DB32_008409</name>
</gene>
<name>A0A0F6YNC7_9BACT</name>
<dbReference type="STRING" id="927083.DB32_008409"/>
<dbReference type="Proteomes" id="UP000034883">
    <property type="component" value="Chromosome"/>
</dbReference>
<feature type="transmembrane region" description="Helical" evidence="1">
    <location>
        <begin position="265"/>
        <end position="282"/>
    </location>
</feature>
<evidence type="ECO:0000313" key="4">
    <source>
        <dbReference type="Proteomes" id="UP000034883"/>
    </source>
</evidence>
<feature type="transmembrane region" description="Helical" evidence="1">
    <location>
        <begin position="392"/>
        <end position="411"/>
    </location>
</feature>
<keyword evidence="2" id="KW-0732">Signal</keyword>
<feature type="transmembrane region" description="Helical" evidence="1">
    <location>
        <begin position="92"/>
        <end position="112"/>
    </location>
</feature>
<keyword evidence="1" id="KW-0472">Membrane</keyword>
<keyword evidence="1" id="KW-1133">Transmembrane helix</keyword>
<feature type="transmembrane region" description="Helical" evidence="1">
    <location>
        <begin position="339"/>
        <end position="359"/>
    </location>
</feature>
<dbReference type="RefSeq" id="WP_053238142.1">
    <property type="nucleotide sequence ID" value="NZ_CP011125.1"/>
</dbReference>
<evidence type="ECO:0000313" key="3">
    <source>
        <dbReference type="EMBL" id="AKF11260.1"/>
    </source>
</evidence>
<feature type="transmembrane region" description="Helical" evidence="1">
    <location>
        <begin position="118"/>
        <end position="136"/>
    </location>
</feature>
<feature type="signal peptide" evidence="2">
    <location>
        <begin position="1"/>
        <end position="26"/>
    </location>
</feature>
<evidence type="ECO:0000256" key="2">
    <source>
        <dbReference type="SAM" id="SignalP"/>
    </source>
</evidence>
<dbReference type="AlphaFoldDB" id="A0A0F6YNC7"/>
<feature type="chain" id="PRO_5002512588" description="DUF2029 domain-containing protein" evidence="2">
    <location>
        <begin position="27"/>
        <end position="457"/>
    </location>
</feature>
<protein>
    <recommendedName>
        <fullName evidence="5">DUF2029 domain-containing protein</fullName>
    </recommendedName>
</protein>
<dbReference type="EMBL" id="CP011125">
    <property type="protein sequence ID" value="AKF11260.1"/>
    <property type="molecule type" value="Genomic_DNA"/>
</dbReference>
<dbReference type="KEGG" id="samy:DB32_008409"/>
<proteinExistence type="predicted"/>
<reference evidence="3 4" key="1">
    <citation type="submission" date="2015-03" db="EMBL/GenBank/DDBJ databases">
        <title>Genome assembly of Sandaracinus amylolyticus DSM 53668.</title>
        <authorList>
            <person name="Sharma G."/>
            <person name="Subramanian S."/>
        </authorList>
    </citation>
    <scope>NUCLEOTIDE SEQUENCE [LARGE SCALE GENOMIC DNA]</scope>
    <source>
        <strain evidence="3 4">DSM 53668</strain>
    </source>
</reference>
<keyword evidence="1" id="KW-0812">Transmembrane</keyword>
<evidence type="ECO:0000256" key="1">
    <source>
        <dbReference type="SAM" id="Phobius"/>
    </source>
</evidence>
<dbReference type="OrthoDB" id="147193at2"/>
<keyword evidence="4" id="KW-1185">Reference proteome</keyword>
<sequence length="457" mass="51259">MSRAQQIARRLALPAAIWAISAAVYAGVAGPRTSGPSPDNHFVHLADSFLHGQLGVLGNRPPGTNDWACYDTETQDVCPPGAFSHPRDSQRWYVSFPPFPAIVILPAVALFGPGLSDTLFWALFAGLAPALLFVILRRLRETDRSQRTVRDDLLLTTLFAFGTVFFFTAVQGAVWFAGHVVGVVMILAYVYCALDARRPALAGLMLGLAFMTRATTAALVLFFAIEAMRISRVGPEPEYGDQPSVARRVYLWTTRVQWRDVLKRWAIFAAPILVIGAIAMWMNEERFENPFEFGHRYLMIRWRGRIETWGLFSYHYLSKNLAVFLASLPWLTAQEPHVIISRHGLALWFTTPALLLALWPRRVDAQMVALYAASAAVAIWNLLYQNSGWVQFGYRFALDYLPLVFVAIALGGRRFGPGFLLALVFAIVVNTFGAITFDRAWQYYDDDGTQERVFQPD</sequence>
<feature type="transmembrane region" description="Helical" evidence="1">
    <location>
        <begin position="368"/>
        <end position="386"/>
    </location>
</feature>
<organism evidence="3 4">
    <name type="scientific">Sandaracinus amylolyticus</name>
    <dbReference type="NCBI Taxonomy" id="927083"/>
    <lineage>
        <taxon>Bacteria</taxon>
        <taxon>Pseudomonadati</taxon>
        <taxon>Myxococcota</taxon>
        <taxon>Polyangia</taxon>
        <taxon>Polyangiales</taxon>
        <taxon>Sandaracinaceae</taxon>
        <taxon>Sandaracinus</taxon>
    </lineage>
</organism>
<evidence type="ECO:0008006" key="5">
    <source>
        <dbReference type="Google" id="ProtNLM"/>
    </source>
</evidence>
<feature type="transmembrane region" description="Helical" evidence="1">
    <location>
        <begin position="418"/>
        <end position="437"/>
    </location>
</feature>